<dbReference type="WBParaSite" id="PSAMB.scaffold1164size35099.g11480.t1">
    <property type="protein sequence ID" value="PSAMB.scaffold1164size35099.g11480.t1"/>
    <property type="gene ID" value="PSAMB.scaffold1164size35099.g11480"/>
</dbReference>
<dbReference type="AlphaFoldDB" id="A0A914UPT4"/>
<evidence type="ECO:0000313" key="3">
    <source>
        <dbReference type="WBParaSite" id="PSAMB.scaffold1164size35099.g11480.t1"/>
    </source>
</evidence>
<feature type="transmembrane region" description="Helical" evidence="1">
    <location>
        <begin position="6"/>
        <end position="24"/>
    </location>
</feature>
<keyword evidence="1" id="KW-0472">Membrane</keyword>
<sequence length="114" mass="12491">MDLLVYGAIAVVCSAVLFIIIFNLTECFCSRTSSTHTDRCWSPTIDFVDAEASIGRRTLSSTSSRITILSESLMPKTLTNEDGLPSYDDAVSMPSCRLYRSVSVSILLPDECIV</sequence>
<keyword evidence="1" id="KW-0812">Transmembrane</keyword>
<accession>A0A914UPT4</accession>
<proteinExistence type="predicted"/>
<keyword evidence="2" id="KW-1185">Reference proteome</keyword>
<protein>
    <submittedName>
        <fullName evidence="3">Uncharacterized protein</fullName>
    </submittedName>
</protein>
<name>A0A914UPT4_9BILA</name>
<reference evidence="3" key="1">
    <citation type="submission" date="2022-11" db="UniProtKB">
        <authorList>
            <consortium name="WormBaseParasite"/>
        </authorList>
    </citation>
    <scope>IDENTIFICATION</scope>
</reference>
<organism evidence="2 3">
    <name type="scientific">Plectus sambesii</name>
    <dbReference type="NCBI Taxonomy" id="2011161"/>
    <lineage>
        <taxon>Eukaryota</taxon>
        <taxon>Metazoa</taxon>
        <taxon>Ecdysozoa</taxon>
        <taxon>Nematoda</taxon>
        <taxon>Chromadorea</taxon>
        <taxon>Plectida</taxon>
        <taxon>Plectina</taxon>
        <taxon>Plectoidea</taxon>
        <taxon>Plectidae</taxon>
        <taxon>Plectus</taxon>
    </lineage>
</organism>
<evidence type="ECO:0000313" key="2">
    <source>
        <dbReference type="Proteomes" id="UP000887566"/>
    </source>
</evidence>
<dbReference type="Proteomes" id="UP000887566">
    <property type="component" value="Unplaced"/>
</dbReference>
<evidence type="ECO:0000256" key="1">
    <source>
        <dbReference type="SAM" id="Phobius"/>
    </source>
</evidence>
<keyword evidence="1" id="KW-1133">Transmembrane helix</keyword>